<feature type="transmembrane region" description="Helical" evidence="1">
    <location>
        <begin position="62"/>
        <end position="86"/>
    </location>
</feature>
<dbReference type="AlphaFoldDB" id="A0A0G0PKQ9"/>
<feature type="transmembrane region" description="Helical" evidence="1">
    <location>
        <begin position="199"/>
        <end position="218"/>
    </location>
</feature>
<keyword evidence="1" id="KW-1133">Transmembrane helix</keyword>
<evidence type="ECO:0000313" key="3">
    <source>
        <dbReference type="Proteomes" id="UP000033934"/>
    </source>
</evidence>
<dbReference type="Proteomes" id="UP000033934">
    <property type="component" value="Unassembled WGS sequence"/>
</dbReference>
<organism evidence="2 3">
    <name type="scientific">Berkelbacteria bacterium GW2011_GWA2_38_9</name>
    <dbReference type="NCBI Taxonomy" id="1618334"/>
    <lineage>
        <taxon>Bacteria</taxon>
        <taxon>Candidatus Berkelbacteria</taxon>
    </lineage>
</organism>
<gene>
    <name evidence="2" type="ORF">UT11_C0017G0019</name>
</gene>
<accession>A0A0G0PKQ9</accession>
<keyword evidence="1" id="KW-0472">Membrane</keyword>
<dbReference type="InterPro" id="IPR010390">
    <property type="entry name" value="ABC-2_transporter-like"/>
</dbReference>
<sequence>MKLWRFYKKVISFSIAQLTIFRGAFIIFLAWLLLDALVKIFVFYAIFHQVKQIGGWTFQDSMLLVFFLGLIWDLAWTFFITGFDRFTENFSKGAFDFVLLKPLNPLLYLTLTGFNAASFSGIRNLIIIYFIIFIPFTWHWQLVLLAIYFIILALIILHAIYAICSALCFWIVEAQEIVYFLAHIVEGARYPQSIYSTTARFIFTFIFPIIVIANFPVLSLKGLISWQTIMLTTLTAIIFQIIAHLIWRIGVKRYSSASS</sequence>
<evidence type="ECO:0000313" key="2">
    <source>
        <dbReference type="EMBL" id="KKQ89891.1"/>
    </source>
</evidence>
<feature type="transmembrane region" description="Helical" evidence="1">
    <location>
        <begin position="20"/>
        <end position="47"/>
    </location>
</feature>
<feature type="transmembrane region" description="Helical" evidence="1">
    <location>
        <begin position="146"/>
        <end position="172"/>
    </location>
</feature>
<evidence type="ECO:0000256" key="1">
    <source>
        <dbReference type="SAM" id="Phobius"/>
    </source>
</evidence>
<proteinExistence type="predicted"/>
<protein>
    <submittedName>
        <fullName evidence="2">Uncharacterized protein</fullName>
    </submittedName>
</protein>
<dbReference type="PANTHER" id="PTHR36833">
    <property type="entry name" value="SLR0610 PROTEIN-RELATED"/>
    <property type="match status" value="1"/>
</dbReference>
<feature type="transmembrane region" description="Helical" evidence="1">
    <location>
        <begin position="224"/>
        <end position="247"/>
    </location>
</feature>
<name>A0A0G0PKQ9_9BACT</name>
<comment type="caution">
    <text evidence="2">The sequence shown here is derived from an EMBL/GenBank/DDBJ whole genome shotgun (WGS) entry which is preliminary data.</text>
</comment>
<feature type="transmembrane region" description="Helical" evidence="1">
    <location>
        <begin position="106"/>
        <end position="134"/>
    </location>
</feature>
<dbReference type="PANTHER" id="PTHR36833:SF1">
    <property type="entry name" value="INTEGRAL MEMBRANE TRANSPORT PROTEIN"/>
    <property type="match status" value="1"/>
</dbReference>
<reference evidence="2 3" key="1">
    <citation type="journal article" date="2015" name="Nature">
        <title>rRNA introns, odd ribosomes, and small enigmatic genomes across a large radiation of phyla.</title>
        <authorList>
            <person name="Brown C.T."/>
            <person name="Hug L.A."/>
            <person name="Thomas B.C."/>
            <person name="Sharon I."/>
            <person name="Castelle C.J."/>
            <person name="Singh A."/>
            <person name="Wilkins M.J."/>
            <person name="Williams K.H."/>
            <person name="Banfield J.F."/>
        </authorList>
    </citation>
    <scope>NUCLEOTIDE SEQUENCE [LARGE SCALE GENOMIC DNA]</scope>
</reference>
<dbReference type="EMBL" id="LBVO01000017">
    <property type="protein sequence ID" value="KKQ89891.1"/>
    <property type="molecule type" value="Genomic_DNA"/>
</dbReference>
<keyword evidence="1" id="KW-0812">Transmembrane</keyword>
<dbReference type="Pfam" id="PF06182">
    <property type="entry name" value="ABC2_membrane_6"/>
    <property type="match status" value="1"/>
</dbReference>